<organism evidence="1 2">
    <name type="scientific">Ilex paraguariensis</name>
    <name type="common">yerba mate</name>
    <dbReference type="NCBI Taxonomy" id="185542"/>
    <lineage>
        <taxon>Eukaryota</taxon>
        <taxon>Viridiplantae</taxon>
        <taxon>Streptophyta</taxon>
        <taxon>Embryophyta</taxon>
        <taxon>Tracheophyta</taxon>
        <taxon>Spermatophyta</taxon>
        <taxon>Magnoliopsida</taxon>
        <taxon>eudicotyledons</taxon>
        <taxon>Gunneridae</taxon>
        <taxon>Pentapetalae</taxon>
        <taxon>asterids</taxon>
        <taxon>campanulids</taxon>
        <taxon>Aquifoliales</taxon>
        <taxon>Aquifoliaceae</taxon>
        <taxon>Ilex</taxon>
    </lineage>
</organism>
<dbReference type="Proteomes" id="UP001642360">
    <property type="component" value="Unassembled WGS sequence"/>
</dbReference>
<dbReference type="EMBL" id="CAUOFW020005636">
    <property type="protein sequence ID" value="CAK9171027.1"/>
    <property type="molecule type" value="Genomic_DNA"/>
</dbReference>
<dbReference type="AlphaFoldDB" id="A0ABC8TSI9"/>
<comment type="caution">
    <text evidence="1">The sequence shown here is derived from an EMBL/GenBank/DDBJ whole genome shotgun (WGS) entry which is preliminary data.</text>
</comment>
<sequence length="110" mass="12844">MYVFLSSLPPPPKDLESREDHLISRIYYITSEGVERLQSEASSNGCRRSKLESFTAFQWNIVARGVMTIARDERWALWWIRDRTFSWASRLGRFTSTKASHSKESNILQT</sequence>
<name>A0ABC8TSI9_9AQUA</name>
<reference evidence="1 2" key="1">
    <citation type="submission" date="2024-02" db="EMBL/GenBank/DDBJ databases">
        <authorList>
            <person name="Vignale AGUSTIN F."/>
            <person name="Sosa J E."/>
            <person name="Modenutti C."/>
        </authorList>
    </citation>
    <scope>NUCLEOTIDE SEQUENCE [LARGE SCALE GENOMIC DNA]</scope>
</reference>
<gene>
    <name evidence="1" type="ORF">ILEXP_LOCUS40555</name>
</gene>
<proteinExistence type="predicted"/>
<accession>A0ABC8TSI9</accession>
<keyword evidence="2" id="KW-1185">Reference proteome</keyword>
<evidence type="ECO:0000313" key="2">
    <source>
        <dbReference type="Proteomes" id="UP001642360"/>
    </source>
</evidence>
<evidence type="ECO:0000313" key="1">
    <source>
        <dbReference type="EMBL" id="CAK9171027.1"/>
    </source>
</evidence>
<protein>
    <submittedName>
        <fullName evidence="1">Uncharacterized protein</fullName>
    </submittedName>
</protein>